<sequence>MIVYSLEFSRINASLAQDILLNFKPEDKMYTEKIDSPKSGDLIIYWTPEVEKKKDYCDMFKWRNNGGRKPFPQSSTPINSEESSSEQSEVESNVDTASEVDLVGELDLCDDSQKTLTQSTKTATSTLHDISDNTSDENEDFEQDKPK</sequence>
<feature type="compositionally biased region" description="Low complexity" evidence="1">
    <location>
        <begin position="115"/>
        <end position="127"/>
    </location>
</feature>
<name>A0A3M7T5Y2_BRAPC</name>
<dbReference type="Proteomes" id="UP000276133">
    <property type="component" value="Unassembled WGS sequence"/>
</dbReference>
<feature type="compositionally biased region" description="Low complexity" evidence="1">
    <location>
        <begin position="80"/>
        <end position="91"/>
    </location>
</feature>
<accession>A0A3M7T5Y2</accession>
<feature type="region of interest" description="Disordered" evidence="1">
    <location>
        <begin position="115"/>
        <end position="147"/>
    </location>
</feature>
<keyword evidence="3" id="KW-1185">Reference proteome</keyword>
<evidence type="ECO:0000313" key="3">
    <source>
        <dbReference type="Proteomes" id="UP000276133"/>
    </source>
</evidence>
<feature type="region of interest" description="Disordered" evidence="1">
    <location>
        <begin position="63"/>
        <end position="97"/>
    </location>
</feature>
<dbReference type="EMBL" id="REGN01000227">
    <property type="protein sequence ID" value="RNA43385.1"/>
    <property type="molecule type" value="Genomic_DNA"/>
</dbReference>
<protein>
    <submittedName>
        <fullName evidence="2">Uncharacterized protein</fullName>
    </submittedName>
</protein>
<organism evidence="2 3">
    <name type="scientific">Brachionus plicatilis</name>
    <name type="common">Marine rotifer</name>
    <name type="synonym">Brachionus muelleri</name>
    <dbReference type="NCBI Taxonomy" id="10195"/>
    <lineage>
        <taxon>Eukaryota</taxon>
        <taxon>Metazoa</taxon>
        <taxon>Spiralia</taxon>
        <taxon>Gnathifera</taxon>
        <taxon>Rotifera</taxon>
        <taxon>Eurotatoria</taxon>
        <taxon>Monogononta</taxon>
        <taxon>Pseudotrocha</taxon>
        <taxon>Ploima</taxon>
        <taxon>Brachionidae</taxon>
        <taxon>Brachionus</taxon>
    </lineage>
</organism>
<reference evidence="2 3" key="1">
    <citation type="journal article" date="2018" name="Sci. Rep.">
        <title>Genomic signatures of local adaptation to the degree of environmental predictability in rotifers.</title>
        <authorList>
            <person name="Franch-Gras L."/>
            <person name="Hahn C."/>
            <person name="Garcia-Roger E.M."/>
            <person name="Carmona M.J."/>
            <person name="Serra M."/>
            <person name="Gomez A."/>
        </authorList>
    </citation>
    <scope>NUCLEOTIDE SEQUENCE [LARGE SCALE GENOMIC DNA]</scope>
    <source>
        <strain evidence="2">HYR1</strain>
    </source>
</reference>
<gene>
    <name evidence="2" type="ORF">BpHYR1_000687</name>
</gene>
<proteinExistence type="predicted"/>
<feature type="compositionally biased region" description="Acidic residues" evidence="1">
    <location>
        <begin position="134"/>
        <end position="147"/>
    </location>
</feature>
<comment type="caution">
    <text evidence="2">The sequence shown here is derived from an EMBL/GenBank/DDBJ whole genome shotgun (WGS) entry which is preliminary data.</text>
</comment>
<evidence type="ECO:0000313" key="2">
    <source>
        <dbReference type="EMBL" id="RNA43385.1"/>
    </source>
</evidence>
<dbReference type="AlphaFoldDB" id="A0A3M7T5Y2"/>
<evidence type="ECO:0000256" key="1">
    <source>
        <dbReference type="SAM" id="MobiDB-lite"/>
    </source>
</evidence>